<sequence>MHGNHIEKHDDIPVQGTVRLARSKAGPGAPIQHLYGSTYQAGRKAL</sequence>
<protein>
    <submittedName>
        <fullName evidence="1">Uncharacterized protein</fullName>
    </submittedName>
</protein>
<name>A0ABS2R1T0_9BACI</name>
<reference evidence="1 2" key="1">
    <citation type="submission" date="2021-01" db="EMBL/GenBank/DDBJ databases">
        <title>Genomic Encyclopedia of Type Strains, Phase IV (KMG-IV): sequencing the most valuable type-strain genomes for metagenomic binning, comparative biology and taxonomic classification.</title>
        <authorList>
            <person name="Goeker M."/>
        </authorList>
    </citation>
    <scope>NUCLEOTIDE SEQUENCE [LARGE SCALE GENOMIC DNA]</scope>
    <source>
        <strain evidence="1 2">DSM 105453</strain>
    </source>
</reference>
<dbReference type="Proteomes" id="UP000823485">
    <property type="component" value="Unassembled WGS sequence"/>
</dbReference>
<keyword evidence="2" id="KW-1185">Reference proteome</keyword>
<proteinExistence type="predicted"/>
<comment type="caution">
    <text evidence="1">The sequence shown here is derived from an EMBL/GenBank/DDBJ whole genome shotgun (WGS) entry which is preliminary data.</text>
</comment>
<evidence type="ECO:0000313" key="2">
    <source>
        <dbReference type="Proteomes" id="UP000823485"/>
    </source>
</evidence>
<organism evidence="1 2">
    <name type="scientific">Siminovitchia thermophila</name>
    <dbReference type="NCBI Taxonomy" id="1245522"/>
    <lineage>
        <taxon>Bacteria</taxon>
        <taxon>Bacillati</taxon>
        <taxon>Bacillota</taxon>
        <taxon>Bacilli</taxon>
        <taxon>Bacillales</taxon>
        <taxon>Bacillaceae</taxon>
        <taxon>Siminovitchia</taxon>
    </lineage>
</organism>
<evidence type="ECO:0000313" key="1">
    <source>
        <dbReference type="EMBL" id="MBM7713345.1"/>
    </source>
</evidence>
<accession>A0ABS2R1T0</accession>
<dbReference type="EMBL" id="JAFBFH010000001">
    <property type="protein sequence ID" value="MBM7713345.1"/>
    <property type="molecule type" value="Genomic_DNA"/>
</dbReference>
<gene>
    <name evidence="1" type="ORF">JOC94_000311</name>
</gene>